<dbReference type="FunFam" id="3.90.1010.10:FF:000010">
    <property type="entry name" value="Quinolinate synthase, chloroplastic"/>
    <property type="match status" value="1"/>
</dbReference>
<accession>A0A2P5FMW2</accession>
<dbReference type="GO" id="GO:0051176">
    <property type="term" value="P:positive regulation of sulfur metabolic process"/>
    <property type="evidence" value="ECO:0007669"/>
    <property type="project" value="UniProtKB-ARBA"/>
</dbReference>
<dbReference type="Gene3D" id="3.90.1010.10">
    <property type="match status" value="1"/>
</dbReference>
<organism evidence="7 8">
    <name type="scientific">Trema orientale</name>
    <name type="common">Charcoal tree</name>
    <name type="synonym">Celtis orientalis</name>
    <dbReference type="NCBI Taxonomy" id="63057"/>
    <lineage>
        <taxon>Eukaryota</taxon>
        <taxon>Viridiplantae</taxon>
        <taxon>Streptophyta</taxon>
        <taxon>Embryophyta</taxon>
        <taxon>Tracheophyta</taxon>
        <taxon>Spermatophyta</taxon>
        <taxon>Magnoliopsida</taxon>
        <taxon>eudicotyledons</taxon>
        <taxon>Gunneridae</taxon>
        <taxon>Pentapetalae</taxon>
        <taxon>rosids</taxon>
        <taxon>fabids</taxon>
        <taxon>Rosales</taxon>
        <taxon>Cannabaceae</taxon>
        <taxon>Trema</taxon>
    </lineage>
</organism>
<feature type="domain" description="Fe-S metabolism associated" evidence="6">
    <location>
        <begin position="98"/>
        <end position="217"/>
    </location>
</feature>
<name>A0A2P5FMW2_TREOI</name>
<dbReference type="OrthoDB" id="411584at2759"/>
<dbReference type="InterPro" id="IPR003808">
    <property type="entry name" value="Fe-S_metab-assoc_dom"/>
</dbReference>
<keyword evidence="3" id="KW-0150">Chloroplast</keyword>
<feature type="region of interest" description="Disordered" evidence="5">
    <location>
        <begin position="1"/>
        <end position="82"/>
    </location>
</feature>
<keyword evidence="4" id="KW-0934">Plastid</keyword>
<dbReference type="GO" id="GO:0016226">
    <property type="term" value="P:iron-sulfur cluster assembly"/>
    <property type="evidence" value="ECO:0007669"/>
    <property type="project" value="UniProtKB-ARBA"/>
</dbReference>
<dbReference type="SUPFAM" id="SSF82649">
    <property type="entry name" value="SufE/NifU"/>
    <property type="match status" value="1"/>
</dbReference>
<dbReference type="Pfam" id="PF02657">
    <property type="entry name" value="SufE"/>
    <property type="match status" value="1"/>
</dbReference>
<dbReference type="GO" id="GO:0009507">
    <property type="term" value="C:chloroplast"/>
    <property type="evidence" value="ECO:0007669"/>
    <property type="project" value="UniProtKB-SubCell"/>
</dbReference>
<evidence type="ECO:0000256" key="5">
    <source>
        <dbReference type="SAM" id="MobiDB-lite"/>
    </source>
</evidence>
<keyword evidence="8" id="KW-1185">Reference proteome</keyword>
<feature type="compositionally biased region" description="Low complexity" evidence="5">
    <location>
        <begin position="20"/>
        <end position="29"/>
    </location>
</feature>
<comment type="subcellular location">
    <subcellularLocation>
        <location evidence="1">Plastid</location>
        <location evidence="1">Chloroplast</location>
    </subcellularLocation>
</comment>
<dbReference type="PANTHER" id="PTHR43597">
    <property type="entry name" value="SULFUR ACCEPTOR PROTEIN CSDE"/>
    <property type="match status" value="1"/>
</dbReference>
<dbReference type="EMBL" id="JXTC01000021">
    <property type="protein sequence ID" value="PON99083.1"/>
    <property type="molecule type" value="Genomic_DNA"/>
</dbReference>
<sequence length="273" mass="29995">MNSSIIRTSTTHPPPPPSPQCSFSSSSRPWTKGPTSSSGRRTLCFRRENGRKSLRSSDSGSNFSSRLNARKPSLAEIGTPTPAAGTAVADKLQRLVLEFKSLEEPMDRVKRLLHYASRLPAYDESGRVAENRVVGCATQVWVEAEMEEGGRMRFRADSDSEISKGFCSCLIWVLDGGEAEEVLGLKTEDFEYVNVGLHGRGHSRVNTWHNVLITMQKKTRALLEEKNEKPSLEPSLSSIMVSPGDEISAQNHGGSAQTHVSHYLLSLSVTLPL</sequence>
<evidence type="ECO:0000313" key="8">
    <source>
        <dbReference type="Proteomes" id="UP000237000"/>
    </source>
</evidence>
<evidence type="ECO:0000259" key="6">
    <source>
        <dbReference type="Pfam" id="PF02657"/>
    </source>
</evidence>
<dbReference type="STRING" id="63057.A0A2P5FMW2"/>
<comment type="caution">
    <text evidence="7">The sequence shown here is derived from an EMBL/GenBank/DDBJ whole genome shotgun (WGS) entry which is preliminary data.</text>
</comment>
<evidence type="ECO:0000313" key="7">
    <source>
        <dbReference type="EMBL" id="PON99083.1"/>
    </source>
</evidence>
<dbReference type="InParanoid" id="A0A2P5FMW2"/>
<protein>
    <submittedName>
        <fullName evidence="7">Fe-S metabolism associated domain</fullName>
    </submittedName>
</protein>
<evidence type="ECO:0000256" key="2">
    <source>
        <dbReference type="ARBA" id="ARBA00010282"/>
    </source>
</evidence>
<evidence type="ECO:0000256" key="3">
    <source>
        <dbReference type="ARBA" id="ARBA00022528"/>
    </source>
</evidence>
<comment type="similarity">
    <text evidence="2">Belongs to the SufE family.</text>
</comment>
<reference evidence="8" key="1">
    <citation type="submission" date="2016-06" db="EMBL/GenBank/DDBJ databases">
        <title>Parallel loss of symbiosis genes in relatives of nitrogen-fixing non-legume Parasponia.</title>
        <authorList>
            <person name="Van Velzen R."/>
            <person name="Holmer R."/>
            <person name="Bu F."/>
            <person name="Rutten L."/>
            <person name="Van Zeijl A."/>
            <person name="Liu W."/>
            <person name="Santuari L."/>
            <person name="Cao Q."/>
            <person name="Sharma T."/>
            <person name="Shen D."/>
            <person name="Roswanjaya Y."/>
            <person name="Wardhani T."/>
            <person name="Kalhor M.S."/>
            <person name="Jansen J."/>
            <person name="Van den Hoogen J."/>
            <person name="Gungor B."/>
            <person name="Hartog M."/>
            <person name="Hontelez J."/>
            <person name="Verver J."/>
            <person name="Yang W.-C."/>
            <person name="Schijlen E."/>
            <person name="Repin R."/>
            <person name="Schilthuizen M."/>
            <person name="Schranz E."/>
            <person name="Heidstra R."/>
            <person name="Miyata K."/>
            <person name="Fedorova E."/>
            <person name="Kohlen W."/>
            <person name="Bisseling T."/>
            <person name="Smit S."/>
            <person name="Geurts R."/>
        </authorList>
    </citation>
    <scope>NUCLEOTIDE SEQUENCE [LARGE SCALE GENOMIC DNA]</scope>
    <source>
        <strain evidence="8">cv. RG33-2</strain>
    </source>
</reference>
<feature type="compositionally biased region" description="Low complexity" evidence="5">
    <location>
        <begin position="1"/>
        <end position="11"/>
    </location>
</feature>
<dbReference type="GO" id="GO:0008047">
    <property type="term" value="F:enzyme activator activity"/>
    <property type="evidence" value="ECO:0007669"/>
    <property type="project" value="UniProtKB-ARBA"/>
</dbReference>
<proteinExistence type="inferred from homology"/>
<feature type="compositionally biased region" description="Low complexity" evidence="5">
    <location>
        <begin position="56"/>
        <end position="65"/>
    </location>
</feature>
<dbReference type="Proteomes" id="UP000237000">
    <property type="component" value="Unassembled WGS sequence"/>
</dbReference>
<gene>
    <name evidence="7" type="ORF">TorRG33x02_053200</name>
</gene>
<dbReference type="AlphaFoldDB" id="A0A2P5FMW2"/>
<dbReference type="PANTHER" id="PTHR43597:SF5">
    <property type="entry name" value="SUFE-LIKE PROTEIN 2, CHLOROPLASTIC"/>
    <property type="match status" value="1"/>
</dbReference>
<evidence type="ECO:0000256" key="1">
    <source>
        <dbReference type="ARBA" id="ARBA00004229"/>
    </source>
</evidence>
<evidence type="ECO:0000256" key="4">
    <source>
        <dbReference type="ARBA" id="ARBA00022640"/>
    </source>
</evidence>